<dbReference type="AlphaFoldDB" id="A0A814VQU8"/>
<dbReference type="Proteomes" id="UP000663852">
    <property type="component" value="Unassembled WGS sequence"/>
</dbReference>
<organism evidence="1 2">
    <name type="scientific">Adineta ricciae</name>
    <name type="common">Rotifer</name>
    <dbReference type="NCBI Taxonomy" id="249248"/>
    <lineage>
        <taxon>Eukaryota</taxon>
        <taxon>Metazoa</taxon>
        <taxon>Spiralia</taxon>
        <taxon>Gnathifera</taxon>
        <taxon>Rotifera</taxon>
        <taxon>Eurotatoria</taxon>
        <taxon>Bdelloidea</taxon>
        <taxon>Adinetida</taxon>
        <taxon>Adinetidae</taxon>
        <taxon>Adineta</taxon>
    </lineage>
</organism>
<comment type="caution">
    <text evidence="1">The sequence shown here is derived from an EMBL/GenBank/DDBJ whole genome shotgun (WGS) entry which is preliminary data.</text>
</comment>
<evidence type="ECO:0000313" key="1">
    <source>
        <dbReference type="EMBL" id="CAF1191609.1"/>
    </source>
</evidence>
<proteinExistence type="predicted"/>
<name>A0A814VQU8_ADIRI</name>
<dbReference type="EMBL" id="CAJNOJ010000143">
    <property type="protein sequence ID" value="CAF1191609.1"/>
    <property type="molecule type" value="Genomic_DNA"/>
</dbReference>
<sequence length="89" mass="10087">MTSINGERETTESNIADVLIVGAGIELLHELGLEHVMDEIGETAARLNQKLIRLYSKSYIMMTDVLSGEDFIIIVELNQPMNFTWMDEQ</sequence>
<reference evidence="1" key="1">
    <citation type="submission" date="2021-02" db="EMBL/GenBank/DDBJ databases">
        <authorList>
            <person name="Nowell W R."/>
        </authorList>
    </citation>
    <scope>NUCLEOTIDE SEQUENCE</scope>
</reference>
<protein>
    <submittedName>
        <fullName evidence="1">Uncharacterized protein</fullName>
    </submittedName>
</protein>
<gene>
    <name evidence="1" type="ORF">EDS130_LOCUS24840</name>
</gene>
<evidence type="ECO:0000313" key="2">
    <source>
        <dbReference type="Proteomes" id="UP000663852"/>
    </source>
</evidence>
<accession>A0A814VQU8</accession>